<keyword evidence="5" id="KW-1185">Reference proteome</keyword>
<sequence>MFKKALSLVVSLMLMVTSLSFAAISVSAADTTYVVAGAEELCGVLWKGSPEEAPANVMTDNGDGTYTKVFTNVQPASGLTLKVVENGADGSQNWIGDATGNNITFNVTAASDVTVKFDSSTKEITVTGDGVQFVTNLDIKSINAVGNGDPEDAAWLNGAAWDPAANPMTEVSEKVYEITFKNVTKFDNYQVKFAANGGWTDSWGSAAENFTPESGVEFDAAYNGENLTVNVPYEFADVTLKLDLTNFDYATKAGAKATVTVTEVSTPAETTEIATTEATTAPATQATAAPEKAPLTVNATSNVFSTAKAEYNSETKQVTVCYYLGTNCDLVNLEWYFTYDSNIFEVNNKNNLDSTGKKLGIMPQITSSSVINTSIPGKVNANSSDLGLYTIDAKVPFIKIVLDVKGNPENVETNVNLNVRVLTKGEMDFNTMRVDPDTMVSFVLEYKIVDPSYIVSAETKLTESTFVPSTESTEAPETTVPETTVPETTVPETTVEETTVPETTEEVPAGALTVNATSNLFPASSNVVASDEEYVTVTYYFESEKNVLNADFNLTYDPTMLALDSVMTPYTNGVVVNSATAGKVYGNMSSLELYNFNQKTPFVSVVFKKLGLGETDVNLTVDNLTLSLANAEGVTDEAQEEGLVRDGVLAETSTKYSVETEIQAGKVTPVVPTTAEPTTAPAPAGSTYVVAGSEELCGVLWKGSPEEAPENVMTDNGDGTYTKVFTNVQIADSLQIKVVENTADGGQNWIGDNGGDNNITFNVLAACDVTVTYDSNTRKITVSGDGVQIVSDIEIKSMHAVGNGDPDDESWLNGVAWDPTANEMEQVADKVYEITYHNVPEFDNYQVKFAANGKWADSWGSAEEGFTPESGVAFDAVYNGQNLTVNVPYEFADVTLRIDLSNFNYATKLGAVATVTVTEASQAPSTAPETTVPATTVPETTVPATTVPETTVPATTVPATTVPATTIAQNTTTPNTTLAPATEDATSSTGATVKPGTADTANNGNNGNSTANNNNGTVKTGNASMAAVILLVLVSATGVVYFTRKKVK</sequence>
<feature type="transmembrane region" description="Helical" evidence="2">
    <location>
        <begin position="1023"/>
        <end position="1042"/>
    </location>
</feature>
<keyword evidence="2" id="KW-0472">Membrane</keyword>
<dbReference type="Gene3D" id="2.60.40.10">
    <property type="entry name" value="Immunoglobulins"/>
    <property type="match status" value="4"/>
</dbReference>
<dbReference type="InterPro" id="IPR013783">
    <property type="entry name" value="Ig-like_fold"/>
</dbReference>
<evidence type="ECO:0000256" key="2">
    <source>
        <dbReference type="SAM" id="Phobius"/>
    </source>
</evidence>
<keyword evidence="2" id="KW-0812">Transmembrane</keyword>
<feature type="compositionally biased region" description="Low complexity" evidence="1">
    <location>
        <begin position="971"/>
        <end position="982"/>
    </location>
</feature>
<reference evidence="4 5" key="1">
    <citation type="submission" date="2019-03" db="EMBL/GenBank/DDBJ databases">
        <authorList>
            <person name="Molinero N."/>
            <person name="Sanchez B."/>
            <person name="Walker A."/>
            <person name="Duncan S."/>
            <person name="Delgado S."/>
            <person name="Margolles A."/>
        </authorList>
    </citation>
    <scope>NUCLEOTIDE SEQUENCE [LARGE SCALE GENOMIC DNA]</scope>
    <source>
        <strain evidence="4 5">IPLA60002</strain>
    </source>
</reference>
<comment type="caution">
    <text evidence="4">The sequence shown here is derived from an EMBL/GenBank/DDBJ whole genome shotgun (WGS) entry which is preliminary data.</text>
</comment>
<keyword evidence="3" id="KW-0732">Signal</keyword>
<feature type="region of interest" description="Disordered" evidence="1">
    <location>
        <begin position="971"/>
        <end position="1016"/>
    </location>
</feature>
<name>A0ABT0NEU0_9FIRM</name>
<evidence type="ECO:0000313" key="5">
    <source>
        <dbReference type="Proteomes" id="UP001056693"/>
    </source>
</evidence>
<accession>A0ABT0NEU0</accession>
<evidence type="ECO:0000256" key="3">
    <source>
        <dbReference type="SAM" id="SignalP"/>
    </source>
</evidence>
<feature type="chain" id="PRO_5046113150" evidence="3">
    <location>
        <begin position="23"/>
        <end position="1048"/>
    </location>
</feature>
<dbReference type="Proteomes" id="UP001056693">
    <property type="component" value="Unassembled WGS sequence"/>
</dbReference>
<dbReference type="Gene3D" id="2.60.40.680">
    <property type="match status" value="1"/>
</dbReference>
<proteinExistence type="predicted"/>
<evidence type="ECO:0000313" key="4">
    <source>
        <dbReference type="EMBL" id="MCL3786766.1"/>
    </source>
</evidence>
<feature type="signal peptide" evidence="3">
    <location>
        <begin position="1"/>
        <end position="22"/>
    </location>
</feature>
<organism evidence="4 5">
    <name type="scientific">Ruminococcus bromii</name>
    <dbReference type="NCBI Taxonomy" id="40518"/>
    <lineage>
        <taxon>Bacteria</taxon>
        <taxon>Bacillati</taxon>
        <taxon>Bacillota</taxon>
        <taxon>Clostridia</taxon>
        <taxon>Eubacteriales</taxon>
        <taxon>Oscillospiraceae</taxon>
        <taxon>Ruminococcus</taxon>
    </lineage>
</organism>
<feature type="compositionally biased region" description="Low complexity" evidence="1">
    <location>
        <begin position="996"/>
        <end position="1016"/>
    </location>
</feature>
<evidence type="ECO:0000256" key="1">
    <source>
        <dbReference type="SAM" id="MobiDB-lite"/>
    </source>
</evidence>
<gene>
    <name evidence="4" type="ORF">E2N93_01825</name>
</gene>
<dbReference type="RefSeq" id="WP_249375910.1">
    <property type="nucleotide sequence ID" value="NZ_SNUZ01000003.1"/>
</dbReference>
<keyword evidence="2" id="KW-1133">Transmembrane helix</keyword>
<dbReference type="SUPFAM" id="SSF49384">
    <property type="entry name" value="Carbohydrate-binding domain"/>
    <property type="match status" value="2"/>
</dbReference>
<dbReference type="InterPro" id="IPR008965">
    <property type="entry name" value="CBM2/CBM3_carb-bd_dom_sf"/>
</dbReference>
<dbReference type="EMBL" id="SNUZ01000003">
    <property type="protein sequence ID" value="MCL3786766.1"/>
    <property type="molecule type" value="Genomic_DNA"/>
</dbReference>
<protein>
    <submittedName>
        <fullName evidence="4">Uncharacterized protein</fullName>
    </submittedName>
</protein>